<dbReference type="InterPro" id="IPR003607">
    <property type="entry name" value="HD/PDEase_dom"/>
</dbReference>
<keyword evidence="4" id="KW-0548">Nucleotidyltransferase</keyword>
<evidence type="ECO:0000313" key="14">
    <source>
        <dbReference type="Proteomes" id="UP000199520"/>
    </source>
</evidence>
<evidence type="ECO:0000256" key="2">
    <source>
        <dbReference type="ARBA" id="ARBA00022679"/>
    </source>
</evidence>
<evidence type="ECO:0000256" key="5">
    <source>
        <dbReference type="ARBA" id="ARBA00022723"/>
    </source>
</evidence>
<keyword evidence="6" id="KW-0547">Nucleotide-binding</keyword>
<evidence type="ECO:0000256" key="8">
    <source>
        <dbReference type="ARBA" id="ARBA00022840"/>
    </source>
</evidence>
<evidence type="ECO:0000256" key="1">
    <source>
        <dbReference type="ARBA" id="ARBA00001946"/>
    </source>
</evidence>
<dbReference type="GO" id="GO:0046872">
    <property type="term" value="F:metal ion binding"/>
    <property type="evidence" value="ECO:0007669"/>
    <property type="project" value="UniProtKB-KW"/>
</dbReference>
<evidence type="ECO:0000256" key="6">
    <source>
        <dbReference type="ARBA" id="ARBA00022741"/>
    </source>
</evidence>
<dbReference type="InterPro" id="IPR002646">
    <property type="entry name" value="PolA_pol_head_dom"/>
</dbReference>
<sequence>MLEKEFVRKINRIHGAAYVVGGWVRDWIRGVIPKDKDYVITGVLEEDFNELFPQTIKIGKSFPVYLLEINGESCEIAFARQERKTGVGYKGFEVSFDKSIRITDDLYRRDTTMNSIAFDLQTLELIDPFQGKQHIAERKIFPTSHHFKDDPIRALRAARQSAQFDFSIDESTIALMKECREELTSEPKERLFNELDKALQSNKPSLFFLALQQANLLDITYPPIHALIGQTQPVQYHPEGDAFNHTMDVVDRVSELNPRIEVRFAALVHDLGKGLTPKEKLPTHHLHDVLGLDALKAFDKHIGLPNKWIACAEFVIQHHMRVNKLKQKGKIVDFILALHKNPIGDKGFSDVLLVDNGSLPDCLLNFEKYITAIKTVKGNDAPSELQGKEIGDWIRQQQIKAYGQQKWLSKINDR</sequence>
<accession>A0A1I4JE70</accession>
<keyword evidence="8" id="KW-0067">ATP-binding</keyword>
<evidence type="ECO:0000256" key="9">
    <source>
        <dbReference type="ARBA" id="ARBA00022842"/>
    </source>
</evidence>
<dbReference type="Pfam" id="PF12627">
    <property type="entry name" value="PolyA_pol_RNAbd"/>
    <property type="match status" value="1"/>
</dbReference>
<dbReference type="Pfam" id="PF01966">
    <property type="entry name" value="HD"/>
    <property type="match status" value="1"/>
</dbReference>
<evidence type="ECO:0000256" key="11">
    <source>
        <dbReference type="RuleBase" id="RU003953"/>
    </source>
</evidence>
<dbReference type="GO" id="GO:0005524">
    <property type="term" value="F:ATP binding"/>
    <property type="evidence" value="ECO:0007669"/>
    <property type="project" value="UniProtKB-KW"/>
</dbReference>
<keyword evidence="7" id="KW-0692">RNA repair</keyword>
<gene>
    <name evidence="13" type="ORF">SAMN04490355_101216</name>
</gene>
<evidence type="ECO:0000259" key="12">
    <source>
        <dbReference type="PROSITE" id="PS51831"/>
    </source>
</evidence>
<dbReference type="EMBL" id="FOTS01000012">
    <property type="protein sequence ID" value="SFL64834.1"/>
    <property type="molecule type" value="Genomic_DNA"/>
</dbReference>
<dbReference type="GO" id="GO:0008033">
    <property type="term" value="P:tRNA processing"/>
    <property type="evidence" value="ECO:0007669"/>
    <property type="project" value="UniProtKB-KW"/>
</dbReference>
<keyword evidence="10 11" id="KW-0694">RNA-binding</keyword>
<reference evidence="14" key="1">
    <citation type="submission" date="2016-10" db="EMBL/GenBank/DDBJ databases">
        <authorList>
            <person name="Varghese N."/>
            <person name="Submissions S."/>
        </authorList>
    </citation>
    <scope>NUCLEOTIDE SEQUENCE [LARGE SCALE GENOMIC DNA]</scope>
    <source>
        <strain evidence="14">DSM 13327</strain>
    </source>
</reference>
<keyword evidence="5" id="KW-0479">Metal-binding</keyword>
<dbReference type="Proteomes" id="UP000199520">
    <property type="component" value="Unassembled WGS sequence"/>
</dbReference>
<name>A0A1I4JE70_9FIRM</name>
<dbReference type="SUPFAM" id="SSF81301">
    <property type="entry name" value="Nucleotidyltransferase"/>
    <property type="match status" value="1"/>
</dbReference>
<dbReference type="Pfam" id="PF01743">
    <property type="entry name" value="PolyA_pol"/>
    <property type="match status" value="1"/>
</dbReference>
<dbReference type="PANTHER" id="PTHR47545:SF1">
    <property type="entry name" value="MULTIFUNCTIONAL CCA PROTEIN"/>
    <property type="match status" value="1"/>
</dbReference>
<dbReference type="PROSITE" id="PS51831">
    <property type="entry name" value="HD"/>
    <property type="match status" value="1"/>
</dbReference>
<organism evidence="13 14">
    <name type="scientific">Pelosinus propionicus DSM 13327</name>
    <dbReference type="NCBI Taxonomy" id="1123291"/>
    <lineage>
        <taxon>Bacteria</taxon>
        <taxon>Bacillati</taxon>
        <taxon>Bacillota</taxon>
        <taxon>Negativicutes</taxon>
        <taxon>Selenomonadales</taxon>
        <taxon>Sporomusaceae</taxon>
        <taxon>Pelosinus</taxon>
    </lineage>
</organism>
<evidence type="ECO:0000313" key="13">
    <source>
        <dbReference type="EMBL" id="SFL64834.1"/>
    </source>
</evidence>
<evidence type="ECO:0000256" key="10">
    <source>
        <dbReference type="ARBA" id="ARBA00022884"/>
    </source>
</evidence>
<dbReference type="Gene3D" id="1.10.3090.10">
    <property type="entry name" value="cca-adding enzyme, domain 2"/>
    <property type="match status" value="1"/>
</dbReference>
<dbReference type="AlphaFoldDB" id="A0A1I4JE70"/>
<dbReference type="SUPFAM" id="SSF81891">
    <property type="entry name" value="Poly A polymerase C-terminal region-like"/>
    <property type="match status" value="1"/>
</dbReference>
<dbReference type="InterPro" id="IPR043519">
    <property type="entry name" value="NT_sf"/>
</dbReference>
<dbReference type="InterPro" id="IPR032828">
    <property type="entry name" value="PolyA_RNA-bd"/>
</dbReference>
<keyword evidence="9" id="KW-0460">Magnesium</keyword>
<dbReference type="InterPro" id="IPR006674">
    <property type="entry name" value="HD_domain"/>
</dbReference>
<evidence type="ECO:0000256" key="7">
    <source>
        <dbReference type="ARBA" id="ARBA00022800"/>
    </source>
</evidence>
<dbReference type="CDD" id="cd05398">
    <property type="entry name" value="NT_ClassII-CCAase"/>
    <property type="match status" value="1"/>
</dbReference>
<keyword evidence="2 11" id="KW-0808">Transferase</keyword>
<dbReference type="GO" id="GO:0016779">
    <property type="term" value="F:nucleotidyltransferase activity"/>
    <property type="evidence" value="ECO:0007669"/>
    <property type="project" value="UniProtKB-KW"/>
</dbReference>
<evidence type="ECO:0000256" key="4">
    <source>
        <dbReference type="ARBA" id="ARBA00022695"/>
    </source>
</evidence>
<dbReference type="RefSeq" id="WP_090935049.1">
    <property type="nucleotide sequence ID" value="NZ_FOTS01000012.1"/>
</dbReference>
<comment type="cofactor">
    <cofactor evidence="1">
        <name>Mg(2+)</name>
        <dbReference type="ChEBI" id="CHEBI:18420"/>
    </cofactor>
</comment>
<dbReference type="InterPro" id="IPR050124">
    <property type="entry name" value="tRNA_CCA-adding_enzyme"/>
</dbReference>
<comment type="similarity">
    <text evidence="11">Belongs to the tRNA nucleotidyltransferase/poly(A) polymerase family.</text>
</comment>
<feature type="domain" description="HD" evidence="12">
    <location>
        <begin position="242"/>
        <end position="341"/>
    </location>
</feature>
<keyword evidence="14" id="KW-1185">Reference proteome</keyword>
<dbReference type="CDD" id="cd00077">
    <property type="entry name" value="HDc"/>
    <property type="match status" value="1"/>
</dbReference>
<proteinExistence type="inferred from homology"/>
<dbReference type="PANTHER" id="PTHR47545">
    <property type="entry name" value="MULTIFUNCTIONAL CCA PROTEIN"/>
    <property type="match status" value="1"/>
</dbReference>
<dbReference type="OrthoDB" id="9805698at2"/>
<dbReference type="GO" id="GO:0003723">
    <property type="term" value="F:RNA binding"/>
    <property type="evidence" value="ECO:0007669"/>
    <property type="project" value="UniProtKB-KW"/>
</dbReference>
<evidence type="ECO:0000256" key="3">
    <source>
        <dbReference type="ARBA" id="ARBA00022694"/>
    </source>
</evidence>
<protein>
    <submittedName>
        <fullName evidence="13">tRNA nucleotidyltransferase (CCA-adding enzyme)</fullName>
    </submittedName>
</protein>
<dbReference type="Gene3D" id="3.30.460.10">
    <property type="entry name" value="Beta Polymerase, domain 2"/>
    <property type="match status" value="1"/>
</dbReference>
<keyword evidence="3" id="KW-0819">tRNA processing</keyword>
<dbReference type="STRING" id="1123291.SAMN04490355_101216"/>
<dbReference type="GO" id="GO:0042245">
    <property type="term" value="P:RNA repair"/>
    <property type="evidence" value="ECO:0007669"/>
    <property type="project" value="UniProtKB-KW"/>
</dbReference>